<dbReference type="Proteomes" id="UP000235023">
    <property type="component" value="Unassembled WGS sequence"/>
</dbReference>
<feature type="region of interest" description="Disordered" evidence="1">
    <location>
        <begin position="102"/>
        <end position="139"/>
    </location>
</feature>
<keyword evidence="3" id="KW-1185">Reference proteome</keyword>
<gene>
    <name evidence="2" type="ORF">BDW42DRAFT_202579</name>
</gene>
<feature type="compositionally biased region" description="Pro residues" evidence="1">
    <location>
        <begin position="130"/>
        <end position="139"/>
    </location>
</feature>
<evidence type="ECO:0000313" key="2">
    <source>
        <dbReference type="EMBL" id="PLN77507.1"/>
    </source>
</evidence>
<sequence>MTTDPLLVPLQLEAFVLNPKVCGQPGDHGARIAPITQPNYTFLRFDDYVAQNDVQGYADMHNTAPADINSRLTDLGTRQERRNRHGVYVHWTLPRMYRSGVSTTKTVPEERRRKERVGKGLLGGEKTEPNPTPEYPEPPTRWLVVRHLDLATMQPKTDQIKEYEAWVIDSDHLWLLDELDERVDLQVDVSPFILGDRGEDVNVEKQAEVFIGRKVPLEKWTENTDDTKRAGISILRSSNQLFADFQLHNSNVFSFLDNFQYGTDPDNPQYLDVAHASYYIIGWHRTPDVDPLRQQPGTGPRSQRLESLFATLQGNDEWKAAMDSARLLCHGAMYGVKWDREKKPREVPADQFAESLQDPTIPTVSVGTTPLDALITYCTTRRDRRRGEGEVHHEATEADQKVAQLEESILAIQSLLHARDDGVEGQREAKDTVYNWNFARAPGGIHYFLSGDSKDSKEKPIQPDEKGQVLLGRLNQQQLLRDSCHRSCEQLRWDMFSEWWTYITDMKNRDKSSGSMLDKIDDLAKRIDRTTKQLATLESCIKDSLRDPDPQGPLRNVKSGTLPFFYRARDPTVLIGGIDPGWPSDFLGKVSARLPSQAITPSSELPTPFKVVLNATTEVLGKALPEPVVHGLQTLLCEFFALTPIEGDDTTAVPAGKVPPQFHVPLDGDGYSRDQWGDKQPWRPLYMEWEVEYTHIPFEHWSLDELAARLSDNRQIRYGIHTTSGKHLWEELGGPETHDRRILSGRALILPQPSFSLDAKVRQLFADTPETILNGYITPEKRSELREGIRKLPYLSAPLSGLTDGLLTLSQGTHIKPLNKEVGPQGETLTVISSARFSDAGLTGDNLKLIGGNSGLTPYANLVSFPSPVYCPFKPATHGQFRFRRLNIIDKFGQALVAIDPQPRRSARPSLYPCISDFYEPQLLEDVYANTVIQEKPGQCQFVQLPPQINQDARLNAAFVQRTRTPDTDKAYWRPASEWDNPIWGWVVTNYADYGIQFFLPDGTFYCEVRVGGPDGTLSEPKWLPFKPPRGGEATSRTQSDEATDEEGDERTPERIQFDALIDRVRDDHTYLLSFYTMVVNALDSLPPPPASYAEYLTAIVGKPLALVNMGWSLELDRQPLRNQATTATVQDPAIRLPDYHLQVKLGDEEREYDGLVAYFDPSASTDQTNIGHEFNLDTVHSYFAPSPADQPASPVKLITSADYPVFTPFWEDPINDDPAQDPAMPQDPALFEDRRNRHLHVYSAIVDPFTPVHAYSSFLPARSLRLPPWTWQDAMNRMTAFFHAGPLTVTADVADYDAGRQLTTDNVQEVPPHKVSLPALGNGEWNWLQPYVDSENGTVFNSHAIDQKANLQSPGFERGPYTAIEGFLQLRRPIMKEAPRA</sequence>
<dbReference type="OrthoDB" id="2992173at2759"/>
<evidence type="ECO:0000313" key="3">
    <source>
        <dbReference type="Proteomes" id="UP000235023"/>
    </source>
</evidence>
<dbReference type="EMBL" id="KZ559594">
    <property type="protein sequence ID" value="PLN77507.1"/>
    <property type="molecule type" value="Genomic_DNA"/>
</dbReference>
<name>A0A2J5HK91_9EURO</name>
<reference evidence="3" key="1">
    <citation type="submission" date="2017-12" db="EMBL/GenBank/DDBJ databases">
        <authorList>
            <consortium name="DOE Joint Genome Institute"/>
            <person name="Mondo S.J."/>
            <person name="Kjaerbolling I."/>
            <person name="Vesth T.C."/>
            <person name="Frisvad J.C."/>
            <person name="Nybo J.L."/>
            <person name="Theobald S."/>
            <person name="Kuo A."/>
            <person name="Bowyer P."/>
            <person name="Matsuda Y."/>
            <person name="Lyhne E.K."/>
            <person name="Kogle M.E."/>
            <person name="Clum A."/>
            <person name="Lipzen A."/>
            <person name="Salamov A."/>
            <person name="Ngan C.Y."/>
            <person name="Daum C."/>
            <person name="Chiniquy J."/>
            <person name="Barry K."/>
            <person name="LaButti K."/>
            <person name="Haridas S."/>
            <person name="Simmons B.A."/>
            <person name="Magnuson J.K."/>
            <person name="Mortensen U.H."/>
            <person name="Larsen T.O."/>
            <person name="Grigoriev I.V."/>
            <person name="Baker S.E."/>
            <person name="Andersen M.R."/>
            <person name="Nordberg H.P."/>
            <person name="Cantor M.N."/>
            <person name="Hua S.X."/>
        </authorList>
    </citation>
    <scope>NUCLEOTIDE SEQUENCE [LARGE SCALE GENOMIC DNA]</scope>
    <source>
        <strain evidence="3">IBT 19404</strain>
    </source>
</reference>
<proteinExistence type="predicted"/>
<feature type="region of interest" description="Disordered" evidence="1">
    <location>
        <begin position="1018"/>
        <end position="1054"/>
    </location>
</feature>
<organism evidence="2 3">
    <name type="scientific">Aspergillus taichungensis</name>
    <dbReference type="NCBI Taxonomy" id="482145"/>
    <lineage>
        <taxon>Eukaryota</taxon>
        <taxon>Fungi</taxon>
        <taxon>Dikarya</taxon>
        <taxon>Ascomycota</taxon>
        <taxon>Pezizomycotina</taxon>
        <taxon>Eurotiomycetes</taxon>
        <taxon>Eurotiomycetidae</taxon>
        <taxon>Eurotiales</taxon>
        <taxon>Aspergillaceae</taxon>
        <taxon>Aspergillus</taxon>
        <taxon>Aspergillus subgen. Circumdati</taxon>
    </lineage>
</organism>
<accession>A0A2J5HK91</accession>
<evidence type="ECO:0000256" key="1">
    <source>
        <dbReference type="SAM" id="MobiDB-lite"/>
    </source>
</evidence>
<protein>
    <submittedName>
        <fullName evidence="2">Uncharacterized protein</fullName>
    </submittedName>
</protein>